<proteinExistence type="inferred from homology"/>
<evidence type="ECO:0000256" key="1">
    <source>
        <dbReference type="ARBA" id="ARBA00038396"/>
    </source>
</evidence>
<dbReference type="InterPro" id="IPR006905">
    <property type="entry name" value="Flavin_halogenase"/>
</dbReference>
<dbReference type="InterPro" id="IPR036188">
    <property type="entry name" value="FAD/NAD-bd_sf"/>
</dbReference>
<comment type="similarity">
    <text evidence="1">Belongs to the flavin-dependent halogenase family. Bacterial tryptophan halogenase subfamily.</text>
</comment>
<dbReference type="InterPro" id="IPR050816">
    <property type="entry name" value="Flavin-dep_Halogenase_NPB"/>
</dbReference>
<dbReference type="RefSeq" id="WP_082149075.1">
    <property type="nucleotide sequence ID" value="NZ_DF967971.1"/>
</dbReference>
<accession>A0A0N8GNG4</accession>
<keyword evidence="3" id="KW-1185">Reference proteome</keyword>
<sequence>MNQVIIIGGGPAGSVMGSYLSMAGIKNIILESAIHPRPHVGESMVTSSTRVYKEIGFLPILEKEGFPHKYGASWHDIKGRGASHIWFDEFPQEGINQPYTYHVDRGKLDLLLLKHAEKLGSEVYQGITVKQVLFDEKGYAAGVRVKIADQEVDLAAKMIVDASGRNTLLGRQLGIKKKDPIFNQYAVHAWFENVNRGEPETADFIHIYFLPVERGWAWQIPITDKITSMGVVAEKEVFMESKGDVEGYFNKYANSNEGLKYALSEARRINEFKQEGDYSYSMEKFVGNGFILVGDAARFVDPIFSSGVSIALYSAKYGSQFIQQAFETGDFSEAAFKPYEVKMRAGVSVWYEFIRLYYKLLPLFTHFIQSKKYRLEVLRLLQGEVYDRKEVPVLAAMRQYIETVEKTENHLLRSKLTSIPIDDLPEFTQLSQD</sequence>
<name>A0A0N8GNG4_9CHLR</name>
<dbReference type="PANTHER" id="PTHR43747">
    <property type="entry name" value="FAD-BINDING PROTEIN"/>
    <property type="match status" value="1"/>
</dbReference>
<dbReference type="Proteomes" id="UP000050514">
    <property type="component" value="Unassembled WGS sequence"/>
</dbReference>
<dbReference type="Gene3D" id="3.50.50.60">
    <property type="entry name" value="FAD/NAD(P)-binding domain"/>
    <property type="match status" value="1"/>
</dbReference>
<dbReference type="SUPFAM" id="SSF51905">
    <property type="entry name" value="FAD/NAD(P)-binding domain"/>
    <property type="match status" value="1"/>
</dbReference>
<evidence type="ECO:0008006" key="4">
    <source>
        <dbReference type="Google" id="ProtNLM"/>
    </source>
</evidence>
<evidence type="ECO:0000313" key="3">
    <source>
        <dbReference type="Proteomes" id="UP000050514"/>
    </source>
</evidence>
<dbReference type="PRINTS" id="PR00420">
    <property type="entry name" value="RNGMNOXGNASE"/>
</dbReference>
<dbReference type="GO" id="GO:0004497">
    <property type="term" value="F:monooxygenase activity"/>
    <property type="evidence" value="ECO:0007669"/>
    <property type="project" value="InterPro"/>
</dbReference>
<gene>
    <name evidence="2" type="ORF">AC812_02075</name>
</gene>
<dbReference type="EMBL" id="LGHJ01000007">
    <property type="protein sequence ID" value="KPL78026.1"/>
    <property type="molecule type" value="Genomic_DNA"/>
</dbReference>
<evidence type="ECO:0000313" key="2">
    <source>
        <dbReference type="EMBL" id="KPL78026.1"/>
    </source>
</evidence>
<dbReference type="Pfam" id="PF04820">
    <property type="entry name" value="Trp_halogenase"/>
    <property type="match status" value="2"/>
</dbReference>
<comment type="caution">
    <text evidence="2">The sequence shown here is derived from an EMBL/GenBank/DDBJ whole genome shotgun (WGS) entry which is preliminary data.</text>
</comment>
<dbReference type="PATRIC" id="fig|360411.5.peg.973"/>
<dbReference type="OrthoDB" id="103324at2"/>
<reference evidence="2 3" key="1">
    <citation type="submission" date="2015-07" db="EMBL/GenBank/DDBJ databases">
        <title>Draft genome of Bellilinea caldifistulae DSM 17877.</title>
        <authorList>
            <person name="Hemp J."/>
            <person name="Ward L.M."/>
            <person name="Pace L.A."/>
            <person name="Fischer W.W."/>
        </authorList>
    </citation>
    <scope>NUCLEOTIDE SEQUENCE [LARGE SCALE GENOMIC DNA]</scope>
    <source>
        <strain evidence="2 3">GOMI-1</strain>
    </source>
</reference>
<protein>
    <recommendedName>
        <fullName evidence="4">NAD(P)/FAD-dependent oxidoreductase</fullName>
    </recommendedName>
</protein>
<organism evidence="2 3">
    <name type="scientific">Bellilinea caldifistulae</name>
    <dbReference type="NCBI Taxonomy" id="360411"/>
    <lineage>
        <taxon>Bacteria</taxon>
        <taxon>Bacillati</taxon>
        <taxon>Chloroflexota</taxon>
        <taxon>Anaerolineae</taxon>
        <taxon>Anaerolineales</taxon>
        <taxon>Anaerolineaceae</taxon>
        <taxon>Bellilinea</taxon>
    </lineage>
</organism>
<dbReference type="STRING" id="360411.AC812_02075"/>
<dbReference type="PANTHER" id="PTHR43747:SF1">
    <property type="entry name" value="SLR1998 PROTEIN"/>
    <property type="match status" value="1"/>
</dbReference>
<dbReference type="AlphaFoldDB" id="A0A0N8GNG4"/>